<gene>
    <name evidence="1" type="ORF">NM208_g7718</name>
</gene>
<dbReference type="EMBL" id="JANRMS010000817">
    <property type="protein sequence ID" value="KAJ3534027.1"/>
    <property type="molecule type" value="Genomic_DNA"/>
</dbReference>
<sequence>MSEVVTAATAKKDFLLDICERWKRDVGPIRSPQQFHEEARKAKRDLFDQKVEQLGRMPRGAAYEQCSNETFKLAGEIDRLDQQYAKELPGWEQEFRERLEFSNRNFAYAVIEALGDTLANPWIQDRLRMAILPQESRVEMDMAGGEANTALDLVTNLETHPGSEENAQVEAHVAADTNPSPGTNIAPEGCALEDPTFEENPSAGEAQFHIPQDNTYRAEDAALEALALEADPVQHNSPAPGTNATPQVRLDPGPNSDLGESLGSQTNPSTQMNSASEANSASETSPSLETDVLPETIVQEASPNTQSIPLPDTNLTPASAPASEENMARDETTWGVKEQHELDNTTASQAPARATSPNQHDGSQTDAPPARNSNNHRQPSDPPAVNLRTPRKRPLATTLDQPQQKRPRYADMPVASTDSVVDFDDVFQDGNARVKYLIAQYPARTGEWYILECKEHGKHFVNNPVLGAAKHLAGLDHGLTREHSLAVRMLGTRVLNCNATLAEKNNAVARDAFSKQLGLPPRTRDPNKRTRLPLTESDRPLDHHGGQTQSQESTEMPIPGGIVYPVIGEIYAARYPRIRFLYPVLVLPWSSFEHFKWKASLLRLTPRCYLFDKKLD</sequence>
<proteinExistence type="predicted"/>
<keyword evidence="2" id="KW-1185">Reference proteome</keyword>
<organism evidence="1 2">
    <name type="scientific">Fusarium decemcellulare</name>
    <dbReference type="NCBI Taxonomy" id="57161"/>
    <lineage>
        <taxon>Eukaryota</taxon>
        <taxon>Fungi</taxon>
        <taxon>Dikarya</taxon>
        <taxon>Ascomycota</taxon>
        <taxon>Pezizomycotina</taxon>
        <taxon>Sordariomycetes</taxon>
        <taxon>Hypocreomycetidae</taxon>
        <taxon>Hypocreales</taxon>
        <taxon>Nectriaceae</taxon>
        <taxon>Fusarium</taxon>
        <taxon>Fusarium decemcellulare species complex</taxon>
    </lineage>
</organism>
<accession>A0ACC1S7Z7</accession>
<evidence type="ECO:0000313" key="1">
    <source>
        <dbReference type="EMBL" id="KAJ3534027.1"/>
    </source>
</evidence>
<comment type="caution">
    <text evidence="1">The sequence shown here is derived from an EMBL/GenBank/DDBJ whole genome shotgun (WGS) entry which is preliminary data.</text>
</comment>
<evidence type="ECO:0000313" key="2">
    <source>
        <dbReference type="Proteomes" id="UP001148629"/>
    </source>
</evidence>
<reference evidence="1" key="1">
    <citation type="submission" date="2022-08" db="EMBL/GenBank/DDBJ databases">
        <title>Genome Sequence of Fusarium decemcellulare.</title>
        <authorList>
            <person name="Buettner E."/>
        </authorList>
    </citation>
    <scope>NUCLEOTIDE SEQUENCE</scope>
    <source>
        <strain evidence="1">Babe19</strain>
    </source>
</reference>
<name>A0ACC1S7Z7_9HYPO</name>
<protein>
    <submittedName>
        <fullName evidence="1">Uncharacterized protein</fullName>
    </submittedName>
</protein>
<dbReference type="Proteomes" id="UP001148629">
    <property type="component" value="Unassembled WGS sequence"/>
</dbReference>